<reference evidence="1" key="1">
    <citation type="journal article" date="2023" name="Mol. Phylogenet. Evol.">
        <title>Genome-scale phylogeny and comparative genomics of the fungal order Sordariales.</title>
        <authorList>
            <person name="Hensen N."/>
            <person name="Bonometti L."/>
            <person name="Westerberg I."/>
            <person name="Brannstrom I.O."/>
            <person name="Guillou S."/>
            <person name="Cros-Aarteil S."/>
            <person name="Calhoun S."/>
            <person name="Haridas S."/>
            <person name="Kuo A."/>
            <person name="Mondo S."/>
            <person name="Pangilinan J."/>
            <person name="Riley R."/>
            <person name="LaButti K."/>
            <person name="Andreopoulos B."/>
            <person name="Lipzen A."/>
            <person name="Chen C."/>
            <person name="Yan M."/>
            <person name="Daum C."/>
            <person name="Ng V."/>
            <person name="Clum A."/>
            <person name="Steindorff A."/>
            <person name="Ohm R.A."/>
            <person name="Martin F."/>
            <person name="Silar P."/>
            <person name="Natvig D.O."/>
            <person name="Lalanne C."/>
            <person name="Gautier V."/>
            <person name="Ament-Velasquez S.L."/>
            <person name="Kruys A."/>
            <person name="Hutchinson M.I."/>
            <person name="Powell A.J."/>
            <person name="Barry K."/>
            <person name="Miller A.N."/>
            <person name="Grigoriev I.V."/>
            <person name="Debuchy R."/>
            <person name="Gladieux P."/>
            <person name="Hiltunen Thoren M."/>
            <person name="Johannesson H."/>
        </authorList>
    </citation>
    <scope>NUCLEOTIDE SEQUENCE</scope>
    <source>
        <strain evidence="1">CBS 532.94</strain>
    </source>
</reference>
<proteinExistence type="predicted"/>
<dbReference type="EMBL" id="MU860125">
    <property type="protein sequence ID" value="KAK4237727.1"/>
    <property type="molecule type" value="Genomic_DNA"/>
</dbReference>
<evidence type="ECO:0000313" key="2">
    <source>
        <dbReference type="Proteomes" id="UP001303760"/>
    </source>
</evidence>
<sequence length="524" mass="58599">MASTKLANLPEMLLCLAEQIPTRRQLITLFQVNKKFYHVLIPTLYQDVAIGPRGIMSETALSIFAKSSGLRYTRRLVIEYEDALMYGGIIQRLLPNMPCLESFTGIGSNSSLAPPVDTLIGTVHQLCPWIKEIYIIDSPTYTPIGQRAERVTSDGLDLPVSSALRELTLVNLSGDLSCWRSQVIRLLSTSPGIQALKLSLNIFNIMLCSGNGETWRVDEFFDRLCRDYEGAGSAPLRLRKLYLGQGMYPKQPGWLTRLTDPGLLEQVDIDNQHIWSSNPRPMVDFSAFGHCPRLRRFSVAEYGRDVHHAIASSYDQSITRQLAVSCSDMETTGQEPAALLRPHRNYPSLPLRLRATDISLNRANVHIKDEDGHKLETPSAEAVIRDLVSVDDGTLEGLTVWLDDKPGTAVDGFEHLPLLLDALPKLAILTQLAVELDTLTEVARVGSPLWDPSKRADADFETLARMLATAGPRLRYIGVRAWSLLVHWRVRRNLDGTIRLELLDNNSREVEEVDVFWEPAGGRP</sequence>
<dbReference type="AlphaFoldDB" id="A0AAN7CAB9"/>
<evidence type="ECO:0000313" key="1">
    <source>
        <dbReference type="EMBL" id="KAK4237727.1"/>
    </source>
</evidence>
<organism evidence="1 2">
    <name type="scientific">Achaetomium macrosporum</name>
    <dbReference type="NCBI Taxonomy" id="79813"/>
    <lineage>
        <taxon>Eukaryota</taxon>
        <taxon>Fungi</taxon>
        <taxon>Dikarya</taxon>
        <taxon>Ascomycota</taxon>
        <taxon>Pezizomycotina</taxon>
        <taxon>Sordariomycetes</taxon>
        <taxon>Sordariomycetidae</taxon>
        <taxon>Sordariales</taxon>
        <taxon>Chaetomiaceae</taxon>
        <taxon>Achaetomium</taxon>
    </lineage>
</organism>
<reference evidence="1" key="2">
    <citation type="submission" date="2023-05" db="EMBL/GenBank/DDBJ databases">
        <authorList>
            <consortium name="Lawrence Berkeley National Laboratory"/>
            <person name="Steindorff A."/>
            <person name="Hensen N."/>
            <person name="Bonometti L."/>
            <person name="Westerberg I."/>
            <person name="Brannstrom I.O."/>
            <person name="Guillou S."/>
            <person name="Cros-Aarteil S."/>
            <person name="Calhoun S."/>
            <person name="Haridas S."/>
            <person name="Kuo A."/>
            <person name="Mondo S."/>
            <person name="Pangilinan J."/>
            <person name="Riley R."/>
            <person name="Labutti K."/>
            <person name="Andreopoulos B."/>
            <person name="Lipzen A."/>
            <person name="Chen C."/>
            <person name="Yanf M."/>
            <person name="Daum C."/>
            <person name="Ng V."/>
            <person name="Clum A."/>
            <person name="Ohm R."/>
            <person name="Martin F."/>
            <person name="Silar P."/>
            <person name="Natvig D."/>
            <person name="Lalanne C."/>
            <person name="Gautier V."/>
            <person name="Ament-Velasquez S.L."/>
            <person name="Kruys A."/>
            <person name="Hutchinson M.I."/>
            <person name="Powell A.J."/>
            <person name="Barry K."/>
            <person name="Miller A.N."/>
            <person name="Grigoriev I.V."/>
            <person name="Debuchy R."/>
            <person name="Gladieux P."/>
            <person name="Thoren M.H."/>
            <person name="Johannesson H."/>
        </authorList>
    </citation>
    <scope>NUCLEOTIDE SEQUENCE</scope>
    <source>
        <strain evidence="1">CBS 532.94</strain>
    </source>
</reference>
<dbReference type="Proteomes" id="UP001303760">
    <property type="component" value="Unassembled WGS sequence"/>
</dbReference>
<comment type="caution">
    <text evidence="1">The sequence shown here is derived from an EMBL/GenBank/DDBJ whole genome shotgun (WGS) entry which is preliminary data.</text>
</comment>
<gene>
    <name evidence="1" type="ORF">C8A03DRAFT_34294</name>
</gene>
<protein>
    <submittedName>
        <fullName evidence="1">Uncharacterized protein</fullName>
    </submittedName>
</protein>
<name>A0AAN7CAB9_9PEZI</name>
<accession>A0AAN7CAB9</accession>
<keyword evidence="2" id="KW-1185">Reference proteome</keyword>